<evidence type="ECO:0000313" key="2">
    <source>
        <dbReference type="EMBL" id="BFF92753.1"/>
    </source>
</evidence>
<reference evidence="2 3" key="1">
    <citation type="submission" date="2024-02" db="EMBL/GenBank/DDBJ databases">
        <title>A chromosome-level genome assembly of Drosophila madeirensis, a fruit fly species endemic to Madeira island.</title>
        <authorList>
            <person name="Tomihara K."/>
            <person name="Llopart A."/>
            <person name="Yamamoto D."/>
        </authorList>
    </citation>
    <scope>NUCLEOTIDE SEQUENCE [LARGE SCALE GENOMIC DNA]</scope>
    <source>
        <strain evidence="2 3">RF1</strain>
    </source>
</reference>
<evidence type="ECO:0000259" key="1">
    <source>
        <dbReference type="Pfam" id="PF16007"/>
    </source>
</evidence>
<proteinExistence type="predicted"/>
<name>A0AAU9FAT4_DROMD</name>
<feature type="domain" description="DUF4777" evidence="1">
    <location>
        <begin position="10"/>
        <end position="75"/>
    </location>
</feature>
<gene>
    <name evidence="2" type="ORF">DMAD_10738</name>
</gene>
<accession>A0AAU9FAT4</accession>
<dbReference type="Proteomes" id="UP001500889">
    <property type="component" value="Chromosome O"/>
</dbReference>
<dbReference type="InterPro" id="IPR031957">
    <property type="entry name" value="DUF4777"/>
</dbReference>
<protein>
    <recommendedName>
        <fullName evidence="1">DUF4777 domain-containing protein</fullName>
    </recommendedName>
</protein>
<dbReference type="AlphaFoldDB" id="A0AAU9FAT4"/>
<keyword evidence="3" id="KW-1185">Reference proteome</keyword>
<dbReference type="EMBL" id="AP029263">
    <property type="protein sequence ID" value="BFF92753.1"/>
    <property type="molecule type" value="Genomic_DNA"/>
</dbReference>
<sequence length="143" mass="15844">MNRSPNPTSLGKQNGALVLEVLKVLGRPASISEVAERVSTVYKLPLQPIQPVVADVLRAGVAQGFFHCRFGCYSLVPSVVEQLSRDIDEYAVRVLTRKTAQISPLMKMLQQLDESPLVSGNSNRLVYLHDPNYPQWSSVSDNH</sequence>
<organism evidence="2 3">
    <name type="scientific">Drosophila madeirensis</name>
    <name type="common">Fruit fly</name>
    <dbReference type="NCBI Taxonomy" id="30013"/>
    <lineage>
        <taxon>Eukaryota</taxon>
        <taxon>Metazoa</taxon>
        <taxon>Ecdysozoa</taxon>
        <taxon>Arthropoda</taxon>
        <taxon>Hexapoda</taxon>
        <taxon>Insecta</taxon>
        <taxon>Pterygota</taxon>
        <taxon>Neoptera</taxon>
        <taxon>Endopterygota</taxon>
        <taxon>Diptera</taxon>
        <taxon>Brachycera</taxon>
        <taxon>Muscomorpha</taxon>
        <taxon>Ephydroidea</taxon>
        <taxon>Drosophilidae</taxon>
        <taxon>Drosophila</taxon>
        <taxon>Sophophora</taxon>
    </lineage>
</organism>
<evidence type="ECO:0000313" key="3">
    <source>
        <dbReference type="Proteomes" id="UP001500889"/>
    </source>
</evidence>
<dbReference type="Pfam" id="PF16007">
    <property type="entry name" value="DUF4777"/>
    <property type="match status" value="1"/>
</dbReference>